<dbReference type="Pfam" id="PF13620">
    <property type="entry name" value="CarboxypepD_reg"/>
    <property type="match status" value="1"/>
</dbReference>
<dbReference type="SUPFAM" id="SSF56935">
    <property type="entry name" value="Porins"/>
    <property type="match status" value="1"/>
</dbReference>
<keyword evidence="5" id="KW-0732">Signal</keyword>
<sequence precursor="true">MNRLIGMCALSAFAAAALFAQTASLSGTVSDPTGAVIPKATVTVTNTQTGAKRADTSDAQGRYTIPQLPPGTYSLTAQVVGFNDATISRIELLVNTPATVNVTFEKVGSTTTSVQVEGVAAQLNTTDASLGNVITSQAIVELPSFARNVANLLSFQPGVAYFGIPNSSTGVPDDRNGSVNGGRSDQSNITLDGADVNQQSDRAAFSSVLRVTPDSVEEFRTTTTNGGADTGRGSGADITLVTRSGTNSLHGSLYEYRRGTETAANSFFNNRNGVQRAPLLINLFGASVGGPIKRNKAFFFVNYEGRRDASSTSINRNVPTENLKQGIVTFHDSTGALRTIAPDQIKAIVDPLGIGVSSAALAVLKQYPVGNNSSLGDGINFTGYTFNAPIHSKQDTYTAKLDYKLDESGKHSLFWRGNLQNDHAAGTPQFPGQPPNTTTLSNNKGMAAGLTSVLRSNLVSTFRYGLTRQGGETTGIVSSNYVTFRNIDPITGTDKALARIVPVHSFSEDLAWSHGAHDLKFGGTARLISNQSTDYAKAFSTATTNASVIKGSGNDLVPASIGLSKGDTTSYEYAMAAVLGIVTSATANYNNTTTGTIIPAGSPVARNFVSREGELYAQDSWRIKSNLTVTYGLRLSIMPPVHEANGQQLSSNIPIGQWMDSRGALAEQGLSDQGAGFLSYQPNGRPYYPQHNNWQPRLGIAYSPHGTSGLSKFLFGQGKTSIRAGAGMYYDLIGQPLAGFIASNSYGLSTSLATPPNVYTSSQLPRFVGFNQIPSAPNAPLFFQPAPTPTFPVSYPNAFAIASSLDDRLKAPYTMNLNFSVARELSHGWFVQAAYVGRLSRHNLVQRDLAMPTNLKDPKSGQSYYQAMTQLATLMDLQGVSIANLPKIPFFENFWAKAGNASLNLSPTQVVAQDYLYNANQGDFTSVLSDIDNGQSCNPNGISSFGSNGHVSTVGCSVLGPYSMWSSQYSALNAWSSLGSGAYHSFQWTASKRLSSGLTMTLNYTLSKSIDIGSRSESVAAYSGDFMINSWNAQQLRGVSRYDALHQANAYIVYQLPFGRGKHFGSTMNRALDAVVGGWEITGTWRQTSGLPFSVGNGSRWATNWELSGYATPNGNPIPEIISSHNAQAVSGAPAPNLWADPKAALGGFQIETMAGQTGSRNTLRGDGFFNIDTGLYKNFSMPWSEKQKLQFRWEAYNVTNTVRFDPNSANLSLTSTAKFGQLTGLLGSPRQMEFALRFTF</sequence>
<dbReference type="OrthoDB" id="97893at2"/>
<evidence type="ECO:0000256" key="1">
    <source>
        <dbReference type="ARBA" id="ARBA00004442"/>
    </source>
</evidence>
<dbReference type="EMBL" id="CP000473">
    <property type="protein sequence ID" value="ABJ86378.1"/>
    <property type="molecule type" value="Genomic_DNA"/>
</dbReference>
<dbReference type="KEGG" id="sus:Acid_5431"/>
<dbReference type="HOGENOM" id="CLU_006298_0_0_0"/>
<dbReference type="STRING" id="234267.Acid_5431"/>
<dbReference type="InterPro" id="IPR057601">
    <property type="entry name" value="Oar-like_b-barrel"/>
</dbReference>
<dbReference type="Pfam" id="PF25183">
    <property type="entry name" value="OMP_b-brl_4"/>
    <property type="match status" value="1"/>
</dbReference>
<keyword evidence="3" id="KW-0998">Cell outer membrane</keyword>
<comment type="subcellular location">
    <subcellularLocation>
        <location evidence="1">Cell outer membrane</location>
    </subcellularLocation>
</comment>
<feature type="region of interest" description="Disordered" evidence="4">
    <location>
        <begin position="170"/>
        <end position="191"/>
    </location>
</feature>
<accession>Q01VD7</accession>
<dbReference type="Gene3D" id="2.40.170.20">
    <property type="entry name" value="TonB-dependent receptor, beta-barrel domain"/>
    <property type="match status" value="1"/>
</dbReference>
<protein>
    <submittedName>
        <fullName evidence="7">Cna B domain protein</fullName>
    </submittedName>
</protein>
<dbReference type="GO" id="GO:0030246">
    <property type="term" value="F:carbohydrate binding"/>
    <property type="evidence" value="ECO:0007669"/>
    <property type="project" value="InterPro"/>
</dbReference>
<dbReference type="eggNOG" id="COG4771">
    <property type="taxonomic scope" value="Bacteria"/>
</dbReference>
<evidence type="ECO:0000256" key="3">
    <source>
        <dbReference type="ARBA" id="ARBA00023237"/>
    </source>
</evidence>
<feature type="signal peptide" evidence="5">
    <location>
        <begin position="1"/>
        <end position="20"/>
    </location>
</feature>
<feature type="domain" description="TonB-dependent transporter Oar-like beta-barrel" evidence="6">
    <location>
        <begin position="241"/>
        <end position="1233"/>
    </location>
</feature>
<evidence type="ECO:0000256" key="5">
    <source>
        <dbReference type="SAM" id="SignalP"/>
    </source>
</evidence>
<dbReference type="Gene3D" id="2.60.40.1120">
    <property type="entry name" value="Carboxypeptidase-like, regulatory domain"/>
    <property type="match status" value="1"/>
</dbReference>
<evidence type="ECO:0000259" key="6">
    <source>
        <dbReference type="Pfam" id="PF25183"/>
    </source>
</evidence>
<keyword evidence="2" id="KW-0472">Membrane</keyword>
<proteinExistence type="predicted"/>
<organism evidence="7">
    <name type="scientific">Solibacter usitatus (strain Ellin6076)</name>
    <dbReference type="NCBI Taxonomy" id="234267"/>
    <lineage>
        <taxon>Bacteria</taxon>
        <taxon>Pseudomonadati</taxon>
        <taxon>Acidobacteriota</taxon>
        <taxon>Terriglobia</taxon>
        <taxon>Bryobacterales</taxon>
        <taxon>Solibacteraceae</taxon>
        <taxon>Candidatus Solibacter</taxon>
    </lineage>
</organism>
<gene>
    <name evidence="7" type="ordered locus">Acid_5431</name>
</gene>
<name>Q01VD7_SOLUE</name>
<dbReference type="InParanoid" id="Q01VD7"/>
<evidence type="ECO:0000313" key="7">
    <source>
        <dbReference type="EMBL" id="ABJ86378.1"/>
    </source>
</evidence>
<dbReference type="InterPro" id="IPR013784">
    <property type="entry name" value="Carb-bd-like_fold"/>
</dbReference>
<evidence type="ECO:0000256" key="4">
    <source>
        <dbReference type="SAM" id="MobiDB-lite"/>
    </source>
</evidence>
<dbReference type="SUPFAM" id="SSF49452">
    <property type="entry name" value="Starch-binding domain-like"/>
    <property type="match status" value="1"/>
</dbReference>
<reference evidence="7" key="1">
    <citation type="submission" date="2006-10" db="EMBL/GenBank/DDBJ databases">
        <title>Complete sequence of Solibacter usitatus Ellin6076.</title>
        <authorList>
            <consortium name="US DOE Joint Genome Institute"/>
            <person name="Copeland A."/>
            <person name="Lucas S."/>
            <person name="Lapidus A."/>
            <person name="Barry K."/>
            <person name="Detter J.C."/>
            <person name="Glavina del Rio T."/>
            <person name="Hammon N."/>
            <person name="Israni S."/>
            <person name="Dalin E."/>
            <person name="Tice H."/>
            <person name="Pitluck S."/>
            <person name="Thompson L.S."/>
            <person name="Brettin T."/>
            <person name="Bruce D."/>
            <person name="Han C."/>
            <person name="Tapia R."/>
            <person name="Gilna P."/>
            <person name="Schmutz J."/>
            <person name="Larimer F."/>
            <person name="Land M."/>
            <person name="Hauser L."/>
            <person name="Kyrpides N."/>
            <person name="Mikhailova N."/>
            <person name="Janssen P.H."/>
            <person name="Kuske C.R."/>
            <person name="Richardson P."/>
        </authorList>
    </citation>
    <scope>NUCLEOTIDE SEQUENCE</scope>
    <source>
        <strain evidence="7">Ellin6076</strain>
    </source>
</reference>
<feature type="compositionally biased region" description="Polar residues" evidence="4">
    <location>
        <begin position="177"/>
        <end position="191"/>
    </location>
</feature>
<dbReference type="GO" id="GO:0009279">
    <property type="term" value="C:cell outer membrane"/>
    <property type="evidence" value="ECO:0007669"/>
    <property type="project" value="UniProtKB-SubCell"/>
</dbReference>
<evidence type="ECO:0000256" key="2">
    <source>
        <dbReference type="ARBA" id="ARBA00023136"/>
    </source>
</evidence>
<dbReference type="AlphaFoldDB" id="Q01VD7"/>
<feature type="chain" id="PRO_5004163292" evidence="5">
    <location>
        <begin position="21"/>
        <end position="1241"/>
    </location>
</feature>
<dbReference type="InterPro" id="IPR036942">
    <property type="entry name" value="Beta-barrel_TonB_sf"/>
</dbReference>